<keyword evidence="3" id="KW-1185">Reference proteome</keyword>
<feature type="region of interest" description="Disordered" evidence="1">
    <location>
        <begin position="143"/>
        <end position="164"/>
    </location>
</feature>
<organism evidence="2 3">
    <name type="scientific">Bacillus seohaeanensis</name>
    <dbReference type="NCBI Taxonomy" id="284580"/>
    <lineage>
        <taxon>Bacteria</taxon>
        <taxon>Bacillati</taxon>
        <taxon>Bacillota</taxon>
        <taxon>Bacilli</taxon>
        <taxon>Bacillales</taxon>
        <taxon>Bacillaceae</taxon>
        <taxon>Bacillus</taxon>
    </lineage>
</organism>
<reference evidence="3" key="1">
    <citation type="journal article" date="2019" name="Int. J. Syst. Evol. Microbiol.">
        <title>The Global Catalogue of Microorganisms (GCM) 10K type strain sequencing project: providing services to taxonomists for standard genome sequencing and annotation.</title>
        <authorList>
            <consortium name="The Broad Institute Genomics Platform"/>
            <consortium name="The Broad Institute Genome Sequencing Center for Infectious Disease"/>
            <person name="Wu L."/>
            <person name="Ma J."/>
        </authorList>
    </citation>
    <scope>NUCLEOTIDE SEQUENCE [LARGE SCALE GENOMIC DNA]</scope>
    <source>
        <strain evidence="3">KCTC 3913</strain>
    </source>
</reference>
<gene>
    <name evidence="2" type="ORF">ACFSUL_15035</name>
</gene>
<comment type="caution">
    <text evidence="2">The sequence shown here is derived from an EMBL/GenBank/DDBJ whole genome shotgun (WGS) entry which is preliminary data.</text>
</comment>
<name>A0ABW5RU50_9BACI</name>
<dbReference type="RefSeq" id="WP_377936756.1">
    <property type="nucleotide sequence ID" value="NZ_JBHUMF010000031.1"/>
</dbReference>
<accession>A0ABW5RU50</accession>
<feature type="compositionally biased region" description="Basic and acidic residues" evidence="1">
    <location>
        <begin position="143"/>
        <end position="156"/>
    </location>
</feature>
<evidence type="ECO:0008006" key="4">
    <source>
        <dbReference type="Google" id="ProtNLM"/>
    </source>
</evidence>
<dbReference type="EMBL" id="JBHUMF010000031">
    <property type="protein sequence ID" value="MFD2682053.1"/>
    <property type="molecule type" value="Genomic_DNA"/>
</dbReference>
<evidence type="ECO:0000313" key="3">
    <source>
        <dbReference type="Proteomes" id="UP001597506"/>
    </source>
</evidence>
<evidence type="ECO:0000313" key="2">
    <source>
        <dbReference type="EMBL" id="MFD2682053.1"/>
    </source>
</evidence>
<proteinExistence type="predicted"/>
<evidence type="ECO:0000256" key="1">
    <source>
        <dbReference type="SAM" id="MobiDB-lite"/>
    </source>
</evidence>
<protein>
    <recommendedName>
        <fullName evidence="4">Spore coat protein B</fullName>
    </recommendedName>
</protein>
<dbReference type="Proteomes" id="UP001597506">
    <property type="component" value="Unassembled WGS sequence"/>
</dbReference>
<sequence>MNKEMLQTLVGKVMKVDRGGPESRIGKLLHVAEDFFTVLTEDDGVVYYRTQHVKSLTENSKSGLQFDVEVPEVFNYITGENFDALMGNLQYQWVNINRGGPEKLDGVLHSINDDYLTIVKNEEVIRLATYHVKNISYGLKIEKPEEMSNENEDNKSKGKSKKDK</sequence>